<feature type="domain" description="X8" evidence="10">
    <location>
        <begin position="38"/>
        <end position="123"/>
    </location>
</feature>
<dbReference type="PANTHER" id="PTHR31044">
    <property type="entry name" value="BETA-1,3 GLUCANASE"/>
    <property type="match status" value="1"/>
</dbReference>
<evidence type="ECO:0000259" key="10">
    <source>
        <dbReference type="SMART" id="SM00768"/>
    </source>
</evidence>
<comment type="subcellular location">
    <subcellularLocation>
        <location evidence="1">Cell membrane</location>
        <topology evidence="1">Lipid-anchor</topology>
        <topology evidence="1">GPI-anchor</topology>
    </subcellularLocation>
</comment>
<evidence type="ECO:0000313" key="12">
    <source>
        <dbReference type="RefSeq" id="XP_027191290.1"/>
    </source>
</evidence>
<dbReference type="OrthoDB" id="1919050at2759"/>
<dbReference type="InterPro" id="IPR044788">
    <property type="entry name" value="X8_dom_prot"/>
</dbReference>
<evidence type="ECO:0000256" key="3">
    <source>
        <dbReference type="ARBA" id="ARBA00022622"/>
    </source>
</evidence>
<dbReference type="PANTHER" id="PTHR31044:SF33">
    <property type="entry name" value="PLASMODESMATA CALLOSE-BINDING PROTEIN 5"/>
    <property type="match status" value="1"/>
</dbReference>
<evidence type="ECO:0000313" key="11">
    <source>
        <dbReference type="Proteomes" id="UP000087171"/>
    </source>
</evidence>
<proteinExistence type="predicted"/>
<keyword evidence="7" id="KW-0325">Glycoprotein</keyword>
<sequence>MPRIQSFVFTGYLPLFLLLILSPSCGGSNGDGALQQQLWCVAKNNAEDAALQTALDWACGAGGANCGPIQNGGPCYDVNSVQNTASYAFNDYFLKHGLTDDSCNFNNNAAVTSLNPSYGNCKFPAGLTASNGSFTGSTPSPSEGLGPSENEVKIGTDLMKEWQVKKKSFPCFCSRCTCYTF</sequence>
<keyword evidence="6" id="KW-1015">Disulfide bond</keyword>
<dbReference type="SMART" id="SM00768">
    <property type="entry name" value="X8"/>
    <property type="match status" value="1"/>
</dbReference>
<gene>
    <name evidence="12" type="primary">LOC101490736</name>
</gene>
<keyword evidence="11" id="KW-1185">Reference proteome</keyword>
<dbReference type="Pfam" id="PF07983">
    <property type="entry name" value="X8"/>
    <property type="match status" value="1"/>
</dbReference>
<reference evidence="11" key="1">
    <citation type="journal article" date="2013" name="Nat. Biotechnol.">
        <title>Draft genome sequence of chickpea (Cicer arietinum) provides a resource for trait improvement.</title>
        <authorList>
            <person name="Varshney R.K."/>
            <person name="Song C."/>
            <person name="Saxena R.K."/>
            <person name="Azam S."/>
            <person name="Yu S."/>
            <person name="Sharpe A.G."/>
            <person name="Cannon S."/>
            <person name="Baek J."/>
            <person name="Rosen B.D."/>
            <person name="Tar'an B."/>
            <person name="Millan T."/>
            <person name="Zhang X."/>
            <person name="Ramsay L.D."/>
            <person name="Iwata A."/>
            <person name="Wang Y."/>
            <person name="Nelson W."/>
            <person name="Farmer A.D."/>
            <person name="Gaur P.M."/>
            <person name="Soderlund C."/>
            <person name="Penmetsa R.V."/>
            <person name="Xu C."/>
            <person name="Bharti A.K."/>
            <person name="He W."/>
            <person name="Winter P."/>
            <person name="Zhao S."/>
            <person name="Hane J.K."/>
            <person name="Carrasquilla-Garcia N."/>
            <person name="Condie J.A."/>
            <person name="Upadhyaya H.D."/>
            <person name="Luo M.C."/>
            <person name="Thudi M."/>
            <person name="Gowda C.L."/>
            <person name="Singh N.P."/>
            <person name="Lichtenzveig J."/>
            <person name="Gali K.K."/>
            <person name="Rubio J."/>
            <person name="Nadarajan N."/>
            <person name="Dolezel J."/>
            <person name="Bansal K.C."/>
            <person name="Xu X."/>
            <person name="Edwards D."/>
            <person name="Zhang G."/>
            <person name="Kahl G."/>
            <person name="Gil J."/>
            <person name="Singh K.B."/>
            <person name="Datta S.K."/>
            <person name="Jackson S.A."/>
            <person name="Wang J."/>
            <person name="Cook D.R."/>
        </authorList>
    </citation>
    <scope>NUCLEOTIDE SEQUENCE [LARGE SCALE GENOMIC DNA]</scope>
    <source>
        <strain evidence="11">cv. CDC Frontier</strain>
    </source>
</reference>
<dbReference type="STRING" id="3827.A0A3Q7YFY3"/>
<evidence type="ECO:0000256" key="4">
    <source>
        <dbReference type="ARBA" id="ARBA00022729"/>
    </source>
</evidence>
<dbReference type="FunFam" id="1.20.58.1040:FF:000001">
    <property type="entry name" value="Glucan endo-1,3-beta-glucosidase 4"/>
    <property type="match status" value="1"/>
</dbReference>
<keyword evidence="2" id="KW-1003">Cell membrane</keyword>
<evidence type="ECO:0000256" key="7">
    <source>
        <dbReference type="ARBA" id="ARBA00023180"/>
    </source>
</evidence>
<dbReference type="GO" id="GO:0005886">
    <property type="term" value="C:plasma membrane"/>
    <property type="evidence" value="ECO:0007669"/>
    <property type="project" value="UniProtKB-SubCell"/>
</dbReference>
<accession>A0A3Q7YFY3</accession>
<feature type="signal peptide" evidence="9">
    <location>
        <begin position="1"/>
        <end position="26"/>
    </location>
</feature>
<dbReference type="GO" id="GO:0098552">
    <property type="term" value="C:side of membrane"/>
    <property type="evidence" value="ECO:0007669"/>
    <property type="project" value="UniProtKB-KW"/>
</dbReference>
<evidence type="ECO:0000256" key="6">
    <source>
        <dbReference type="ARBA" id="ARBA00023157"/>
    </source>
</evidence>
<protein>
    <submittedName>
        <fullName evidence="12">PLASMODESMATA CALLOSE-BINDING PROTEIN 5</fullName>
    </submittedName>
</protein>
<keyword evidence="8" id="KW-0449">Lipoprotein</keyword>
<evidence type="ECO:0000256" key="2">
    <source>
        <dbReference type="ARBA" id="ARBA00022475"/>
    </source>
</evidence>
<feature type="chain" id="PRO_5018617491" evidence="9">
    <location>
        <begin position="27"/>
        <end position="181"/>
    </location>
</feature>
<organism evidence="11 12">
    <name type="scientific">Cicer arietinum</name>
    <name type="common">Chickpea</name>
    <name type="synonym">Garbanzo</name>
    <dbReference type="NCBI Taxonomy" id="3827"/>
    <lineage>
        <taxon>Eukaryota</taxon>
        <taxon>Viridiplantae</taxon>
        <taxon>Streptophyta</taxon>
        <taxon>Embryophyta</taxon>
        <taxon>Tracheophyta</taxon>
        <taxon>Spermatophyta</taxon>
        <taxon>Magnoliopsida</taxon>
        <taxon>eudicotyledons</taxon>
        <taxon>Gunneridae</taxon>
        <taxon>Pentapetalae</taxon>
        <taxon>rosids</taxon>
        <taxon>fabids</taxon>
        <taxon>Fabales</taxon>
        <taxon>Fabaceae</taxon>
        <taxon>Papilionoideae</taxon>
        <taxon>50 kb inversion clade</taxon>
        <taxon>NPAAA clade</taxon>
        <taxon>Hologalegina</taxon>
        <taxon>IRL clade</taxon>
        <taxon>Cicereae</taxon>
        <taxon>Cicer</taxon>
    </lineage>
</organism>
<reference evidence="12" key="2">
    <citation type="submission" date="2025-08" db="UniProtKB">
        <authorList>
            <consortium name="RefSeq"/>
        </authorList>
    </citation>
    <scope>IDENTIFICATION</scope>
    <source>
        <tissue evidence="12">Etiolated seedlings</tissue>
    </source>
</reference>
<evidence type="ECO:0000256" key="9">
    <source>
        <dbReference type="SAM" id="SignalP"/>
    </source>
</evidence>
<dbReference type="AlphaFoldDB" id="A0A3Q7YFY3"/>
<dbReference type="InterPro" id="IPR012946">
    <property type="entry name" value="X8"/>
</dbReference>
<dbReference type="PaxDb" id="3827-XP_004505519.1"/>
<name>A0A3Q7YFY3_CICAR</name>
<evidence type="ECO:0000256" key="5">
    <source>
        <dbReference type="ARBA" id="ARBA00023136"/>
    </source>
</evidence>
<evidence type="ECO:0000256" key="1">
    <source>
        <dbReference type="ARBA" id="ARBA00004609"/>
    </source>
</evidence>
<evidence type="ECO:0000256" key="8">
    <source>
        <dbReference type="ARBA" id="ARBA00023288"/>
    </source>
</evidence>
<dbReference type="GO" id="GO:0009506">
    <property type="term" value="C:plasmodesma"/>
    <property type="evidence" value="ECO:0007669"/>
    <property type="project" value="UniProtKB-ARBA"/>
</dbReference>
<dbReference type="RefSeq" id="XP_027191290.1">
    <property type="nucleotide sequence ID" value="XM_027335489.1"/>
</dbReference>
<dbReference type="Gene3D" id="1.20.58.1040">
    <property type="match status" value="1"/>
</dbReference>
<keyword evidence="5" id="KW-0472">Membrane</keyword>
<dbReference type="Proteomes" id="UP000087171">
    <property type="component" value="Chromosome Ca6"/>
</dbReference>
<keyword evidence="3" id="KW-0336">GPI-anchor</keyword>
<keyword evidence="4 9" id="KW-0732">Signal</keyword>